<dbReference type="Gene3D" id="1.10.10.60">
    <property type="entry name" value="Homeodomain-like"/>
    <property type="match status" value="1"/>
</dbReference>
<dbReference type="SUPFAM" id="SSF46689">
    <property type="entry name" value="Homeodomain-like"/>
    <property type="match status" value="1"/>
</dbReference>
<evidence type="ECO:0000313" key="10">
    <source>
        <dbReference type="RefSeq" id="XP_006821810.1"/>
    </source>
</evidence>
<evidence type="ECO:0000313" key="9">
    <source>
        <dbReference type="Proteomes" id="UP000694865"/>
    </source>
</evidence>
<feature type="DNA-binding region" description="Homeobox" evidence="5">
    <location>
        <begin position="21"/>
        <end position="80"/>
    </location>
</feature>
<dbReference type="PROSITE" id="PS00027">
    <property type="entry name" value="HOMEOBOX_1"/>
    <property type="match status" value="1"/>
</dbReference>
<dbReference type="PANTHER" id="PTHR24323">
    <property type="entry name" value="CEH-10 HOMEODOMAIN-CONTAINING HOMOLOG"/>
    <property type="match status" value="1"/>
</dbReference>
<evidence type="ECO:0000256" key="4">
    <source>
        <dbReference type="ARBA" id="ARBA00023242"/>
    </source>
</evidence>
<protein>
    <submittedName>
        <fullName evidence="10">Visual system homeobox 1-like</fullName>
    </submittedName>
</protein>
<dbReference type="InterPro" id="IPR009057">
    <property type="entry name" value="Homeodomain-like_sf"/>
</dbReference>
<sequence length="127" mass="14991">MGLTDEMQYVHIESAGDSNRKRKPRTRFERHQLEALEKAFVSAQYPDHFHLQSLSITTGLDDDTIQVWFKNRRQKEKRTSKSTSRTKRKRKSSSSSAHCLNKKMKVDCKLESVHDGYYQEMTTHFPR</sequence>
<dbReference type="PROSITE" id="PS50071">
    <property type="entry name" value="HOMEOBOX_2"/>
    <property type="match status" value="1"/>
</dbReference>
<reference evidence="10" key="1">
    <citation type="submission" date="2025-08" db="UniProtKB">
        <authorList>
            <consortium name="RefSeq"/>
        </authorList>
    </citation>
    <scope>IDENTIFICATION</scope>
    <source>
        <tissue evidence="10">Testes</tissue>
    </source>
</reference>
<accession>A0ABM0MP69</accession>
<feature type="region of interest" description="Disordered" evidence="7">
    <location>
        <begin position="1"/>
        <end position="25"/>
    </location>
</feature>
<keyword evidence="9" id="KW-1185">Reference proteome</keyword>
<dbReference type="PANTHER" id="PTHR24323:SF7">
    <property type="entry name" value="HOMEOBOX DOMAIN-CONTAINING PROTEIN"/>
    <property type="match status" value="1"/>
</dbReference>
<evidence type="ECO:0000259" key="8">
    <source>
        <dbReference type="PROSITE" id="PS50071"/>
    </source>
</evidence>
<feature type="compositionally biased region" description="Basic residues" evidence="7">
    <location>
        <begin position="72"/>
        <end position="92"/>
    </location>
</feature>
<keyword evidence="2 5" id="KW-0238">DNA-binding</keyword>
<keyword evidence="4 5" id="KW-0539">Nucleus</keyword>
<evidence type="ECO:0000256" key="7">
    <source>
        <dbReference type="SAM" id="MobiDB-lite"/>
    </source>
</evidence>
<dbReference type="GeneID" id="102804715"/>
<feature type="domain" description="Homeobox" evidence="8">
    <location>
        <begin position="19"/>
        <end position="79"/>
    </location>
</feature>
<feature type="region of interest" description="Disordered" evidence="7">
    <location>
        <begin position="72"/>
        <end position="100"/>
    </location>
</feature>
<evidence type="ECO:0000256" key="5">
    <source>
        <dbReference type="PROSITE-ProRule" id="PRU00108"/>
    </source>
</evidence>
<dbReference type="CDD" id="cd00086">
    <property type="entry name" value="homeodomain"/>
    <property type="match status" value="1"/>
</dbReference>
<dbReference type="InterPro" id="IPR017970">
    <property type="entry name" value="Homeobox_CS"/>
</dbReference>
<name>A0ABM0MP69_SACKO</name>
<dbReference type="Proteomes" id="UP000694865">
    <property type="component" value="Unplaced"/>
</dbReference>
<feature type="non-terminal residue" evidence="10">
    <location>
        <position position="127"/>
    </location>
</feature>
<dbReference type="Pfam" id="PF00046">
    <property type="entry name" value="Homeodomain"/>
    <property type="match status" value="1"/>
</dbReference>
<evidence type="ECO:0000256" key="3">
    <source>
        <dbReference type="ARBA" id="ARBA00023155"/>
    </source>
</evidence>
<dbReference type="InterPro" id="IPR051775">
    <property type="entry name" value="Homeobox_domain"/>
</dbReference>
<organism evidence="9 10">
    <name type="scientific">Saccoglossus kowalevskii</name>
    <name type="common">Acorn worm</name>
    <dbReference type="NCBI Taxonomy" id="10224"/>
    <lineage>
        <taxon>Eukaryota</taxon>
        <taxon>Metazoa</taxon>
        <taxon>Hemichordata</taxon>
        <taxon>Enteropneusta</taxon>
        <taxon>Harrimaniidae</taxon>
        <taxon>Saccoglossus</taxon>
    </lineage>
</organism>
<keyword evidence="3 5" id="KW-0371">Homeobox</keyword>
<gene>
    <name evidence="10" type="primary">LOC102804715</name>
</gene>
<dbReference type="SMART" id="SM00389">
    <property type="entry name" value="HOX"/>
    <property type="match status" value="1"/>
</dbReference>
<comment type="subcellular location">
    <subcellularLocation>
        <location evidence="1 5 6">Nucleus</location>
    </subcellularLocation>
</comment>
<evidence type="ECO:0000256" key="2">
    <source>
        <dbReference type="ARBA" id="ARBA00023125"/>
    </source>
</evidence>
<proteinExistence type="predicted"/>
<evidence type="ECO:0000256" key="6">
    <source>
        <dbReference type="RuleBase" id="RU000682"/>
    </source>
</evidence>
<evidence type="ECO:0000256" key="1">
    <source>
        <dbReference type="ARBA" id="ARBA00004123"/>
    </source>
</evidence>
<dbReference type="RefSeq" id="XP_006821810.1">
    <property type="nucleotide sequence ID" value="XM_006821747.1"/>
</dbReference>
<dbReference type="InterPro" id="IPR001356">
    <property type="entry name" value="HD"/>
</dbReference>